<dbReference type="InterPro" id="IPR004378">
    <property type="entry name" value="F420H2_quin_Rdtase"/>
</dbReference>
<dbReference type="Proteomes" id="UP000565715">
    <property type="component" value="Unassembled WGS sequence"/>
</dbReference>
<dbReference type="PANTHER" id="PTHR39428:SF1">
    <property type="entry name" value="F420H(2)-DEPENDENT QUINONE REDUCTASE RV1261C"/>
    <property type="match status" value="1"/>
</dbReference>
<sequence length="168" mass="18903">MTSRFPRPRQGSPHNALFRVSARWAVTKPGSWVARKFAPMDRRILERTNAEHAPLGALRAPIILLTTKGRSSGQPRTQPLLYLHDGDTLYVIGSNYGGDRNPAWAMNLIAEPNATVTIAGQRIPVWASRVDGAEEESIFRRFVELWGAYATYRDRTSRDLPIFALTRT</sequence>
<reference evidence="3 4" key="1">
    <citation type="submission" date="2020-04" db="EMBL/GenBank/DDBJ databases">
        <title>MicrobeNet Type strains.</title>
        <authorList>
            <person name="Nicholson A.C."/>
        </authorList>
    </citation>
    <scope>NUCLEOTIDE SEQUENCE [LARGE SCALE GENOMIC DNA]</scope>
    <source>
        <strain evidence="3 4">DSM 45078</strain>
    </source>
</reference>
<protein>
    <submittedName>
        <fullName evidence="3">Nitroreductase family deazaflavin-dependent oxidoreductase</fullName>
    </submittedName>
</protein>
<comment type="caution">
    <text evidence="3">The sequence shown here is derived from an EMBL/GenBank/DDBJ whole genome shotgun (WGS) entry which is preliminary data.</text>
</comment>
<comment type="similarity">
    <text evidence="1">Belongs to the F420H(2)-dependent quinone reductase family.</text>
</comment>
<evidence type="ECO:0000256" key="2">
    <source>
        <dbReference type="ARBA" id="ARBA00049106"/>
    </source>
</evidence>
<gene>
    <name evidence="3" type="ORF">HGA13_27880</name>
</gene>
<dbReference type="GO" id="GO:0070967">
    <property type="term" value="F:coenzyme F420 binding"/>
    <property type="evidence" value="ECO:0007669"/>
    <property type="project" value="TreeGrafter"/>
</dbReference>
<name>A0A846XQ69_9NOCA</name>
<accession>A0A846XQ69</accession>
<proteinExistence type="inferred from homology"/>
<dbReference type="PANTHER" id="PTHR39428">
    <property type="entry name" value="F420H(2)-DEPENDENT QUINONE REDUCTASE RV1261C"/>
    <property type="match status" value="1"/>
</dbReference>
<dbReference type="EMBL" id="JAAXOO010000007">
    <property type="protein sequence ID" value="NKY36860.1"/>
    <property type="molecule type" value="Genomic_DNA"/>
</dbReference>
<dbReference type="GO" id="GO:0016491">
    <property type="term" value="F:oxidoreductase activity"/>
    <property type="evidence" value="ECO:0007669"/>
    <property type="project" value="InterPro"/>
</dbReference>
<evidence type="ECO:0000313" key="4">
    <source>
        <dbReference type="Proteomes" id="UP000565715"/>
    </source>
</evidence>
<keyword evidence="4" id="KW-1185">Reference proteome</keyword>
<dbReference type="GO" id="GO:0005886">
    <property type="term" value="C:plasma membrane"/>
    <property type="evidence" value="ECO:0007669"/>
    <property type="project" value="TreeGrafter"/>
</dbReference>
<dbReference type="RefSeq" id="WP_068039453.1">
    <property type="nucleotide sequence ID" value="NZ_JAAXOO010000007.1"/>
</dbReference>
<dbReference type="InterPro" id="IPR012349">
    <property type="entry name" value="Split_barrel_FMN-bd"/>
</dbReference>
<dbReference type="SUPFAM" id="SSF50475">
    <property type="entry name" value="FMN-binding split barrel"/>
    <property type="match status" value="1"/>
</dbReference>
<dbReference type="AlphaFoldDB" id="A0A846XQ69"/>
<evidence type="ECO:0000313" key="3">
    <source>
        <dbReference type="EMBL" id="NKY36860.1"/>
    </source>
</evidence>
<dbReference type="Pfam" id="PF04075">
    <property type="entry name" value="F420H2_quin_red"/>
    <property type="match status" value="1"/>
</dbReference>
<organism evidence="3 4">
    <name type="scientific">Nocardia speluncae</name>
    <dbReference type="NCBI Taxonomy" id="419477"/>
    <lineage>
        <taxon>Bacteria</taxon>
        <taxon>Bacillati</taxon>
        <taxon>Actinomycetota</taxon>
        <taxon>Actinomycetes</taxon>
        <taxon>Mycobacteriales</taxon>
        <taxon>Nocardiaceae</taxon>
        <taxon>Nocardia</taxon>
    </lineage>
</organism>
<comment type="catalytic activity">
    <reaction evidence="2">
        <text>oxidized coenzyme F420-(gamma-L-Glu)(n) + a quinol + H(+) = reduced coenzyme F420-(gamma-L-Glu)(n) + a quinone</text>
        <dbReference type="Rhea" id="RHEA:39663"/>
        <dbReference type="Rhea" id="RHEA-COMP:12939"/>
        <dbReference type="Rhea" id="RHEA-COMP:14378"/>
        <dbReference type="ChEBI" id="CHEBI:15378"/>
        <dbReference type="ChEBI" id="CHEBI:24646"/>
        <dbReference type="ChEBI" id="CHEBI:132124"/>
        <dbReference type="ChEBI" id="CHEBI:133980"/>
        <dbReference type="ChEBI" id="CHEBI:139511"/>
    </reaction>
</comment>
<dbReference type="Gene3D" id="2.30.110.10">
    <property type="entry name" value="Electron Transport, Fmn-binding Protein, Chain A"/>
    <property type="match status" value="1"/>
</dbReference>
<evidence type="ECO:0000256" key="1">
    <source>
        <dbReference type="ARBA" id="ARBA00008710"/>
    </source>
</evidence>
<dbReference type="NCBIfam" id="TIGR00026">
    <property type="entry name" value="hi_GC_TIGR00026"/>
    <property type="match status" value="1"/>
</dbReference>